<dbReference type="SUPFAM" id="SSF51735">
    <property type="entry name" value="NAD(P)-binding Rossmann-fold domains"/>
    <property type="match status" value="1"/>
</dbReference>
<gene>
    <name evidence="2" type="ORF">SAMN04489797_2956</name>
</gene>
<evidence type="ECO:0000313" key="3">
    <source>
        <dbReference type="Proteomes" id="UP000198963"/>
    </source>
</evidence>
<dbReference type="PANTHER" id="PTHR47129">
    <property type="entry name" value="QUINONE OXIDOREDUCTASE 2"/>
    <property type="match status" value="1"/>
</dbReference>
<organism evidence="2 3">
    <name type="scientific">Winogradskyella sediminis</name>
    <dbReference type="NCBI Taxonomy" id="1382466"/>
    <lineage>
        <taxon>Bacteria</taxon>
        <taxon>Pseudomonadati</taxon>
        <taxon>Bacteroidota</taxon>
        <taxon>Flavobacteriia</taxon>
        <taxon>Flavobacteriales</taxon>
        <taxon>Flavobacteriaceae</taxon>
        <taxon>Winogradskyella</taxon>
    </lineage>
</organism>
<dbReference type="Pfam" id="PF13460">
    <property type="entry name" value="NAD_binding_10"/>
    <property type="match status" value="1"/>
</dbReference>
<accession>A0A1H1WSE7</accession>
<dbReference type="InterPro" id="IPR052718">
    <property type="entry name" value="NmrA-type_oxidoreductase"/>
</dbReference>
<dbReference type="AlphaFoldDB" id="A0A1H1WSE7"/>
<keyword evidence="3" id="KW-1185">Reference proteome</keyword>
<evidence type="ECO:0000313" key="2">
    <source>
        <dbReference type="EMBL" id="SDS99276.1"/>
    </source>
</evidence>
<feature type="domain" description="NAD(P)-binding" evidence="1">
    <location>
        <begin position="8"/>
        <end position="183"/>
    </location>
</feature>
<name>A0A1H1WSE7_9FLAO</name>
<proteinExistence type="predicted"/>
<dbReference type="RefSeq" id="WP_172837620.1">
    <property type="nucleotide sequence ID" value="NZ_LT629774.1"/>
</dbReference>
<dbReference type="PANTHER" id="PTHR47129:SF1">
    <property type="entry name" value="NMRA-LIKE DOMAIN-CONTAINING PROTEIN"/>
    <property type="match status" value="1"/>
</dbReference>
<dbReference type="Gene3D" id="3.40.50.720">
    <property type="entry name" value="NAD(P)-binding Rossmann-like Domain"/>
    <property type="match status" value="1"/>
</dbReference>
<reference evidence="2 3" key="1">
    <citation type="submission" date="2016-10" db="EMBL/GenBank/DDBJ databases">
        <authorList>
            <person name="Varghese N."/>
            <person name="Submissions S."/>
        </authorList>
    </citation>
    <scope>NUCLEOTIDE SEQUENCE [LARGE SCALE GENOMIC DNA]</scope>
    <source>
        <strain evidence="2 3">RHA_55</strain>
    </source>
</reference>
<dbReference type="EMBL" id="LT629774">
    <property type="protein sequence ID" value="SDS99276.1"/>
    <property type="molecule type" value="Genomic_DNA"/>
</dbReference>
<dbReference type="InterPro" id="IPR016040">
    <property type="entry name" value="NAD(P)-bd_dom"/>
</dbReference>
<dbReference type="Proteomes" id="UP000198963">
    <property type="component" value="Chromosome I"/>
</dbReference>
<sequence>MNIAVTSASGHLGTAIVKALLKDTKAENIVAIARTPEKAKHLGVEVRKGDYNSREDFDAALKDIDVVLLVSGMDEPQKRIQQHRNVIEAAKQNGVQKIVYTSIVGAEENNAFSPVVQSNRQTEEDIRNSGLQWVIGRNGIYIEPDLEYIDTYVKEGEIRNCADDGKCTYTSREELGDAYAKLLLEEKHHGKTYNLVGDAITQKQLAEAINKVYDTTLDYNAVSIEAYKTDRISELGEFLGTIITGIYEGIRNGDNNVHSDYAEAAGRPHKSALQLVERYHQTRVTNKK</sequence>
<dbReference type="Gene3D" id="3.90.25.10">
    <property type="entry name" value="UDP-galactose 4-epimerase, domain 1"/>
    <property type="match status" value="1"/>
</dbReference>
<dbReference type="STRING" id="1249933.SAMN04489797_2956"/>
<dbReference type="CDD" id="cd05269">
    <property type="entry name" value="TMR_SDR_a"/>
    <property type="match status" value="1"/>
</dbReference>
<dbReference type="InterPro" id="IPR036291">
    <property type="entry name" value="NAD(P)-bd_dom_sf"/>
</dbReference>
<evidence type="ECO:0000259" key="1">
    <source>
        <dbReference type="Pfam" id="PF13460"/>
    </source>
</evidence>
<protein>
    <submittedName>
        <fullName evidence="2">NAD(P)H dehydrogenase (Quinone)</fullName>
    </submittedName>
</protein>